<evidence type="ECO:0000256" key="1">
    <source>
        <dbReference type="SAM" id="MobiDB-lite"/>
    </source>
</evidence>
<evidence type="ECO:0000313" key="2">
    <source>
        <dbReference type="EMBL" id="EMS66860.1"/>
    </source>
</evidence>
<feature type="region of interest" description="Disordered" evidence="1">
    <location>
        <begin position="289"/>
        <end position="316"/>
    </location>
</feature>
<dbReference type="PANTHER" id="PTHR47482:SF5">
    <property type="entry name" value="FAR1 DOMAIN-CONTAINING PROTEIN"/>
    <property type="match status" value="1"/>
</dbReference>
<dbReference type="AlphaFoldDB" id="M8AP24"/>
<feature type="compositionally biased region" description="Polar residues" evidence="1">
    <location>
        <begin position="306"/>
        <end position="316"/>
    </location>
</feature>
<dbReference type="PANTHER" id="PTHR47482">
    <property type="entry name" value="OS11G0632001 PROTEIN"/>
    <property type="match status" value="1"/>
</dbReference>
<evidence type="ECO:0008006" key="3">
    <source>
        <dbReference type="Google" id="ProtNLM"/>
    </source>
</evidence>
<organism evidence="2">
    <name type="scientific">Triticum urartu</name>
    <name type="common">Red wild einkorn</name>
    <name type="synonym">Crithodium urartu</name>
    <dbReference type="NCBI Taxonomy" id="4572"/>
    <lineage>
        <taxon>Eukaryota</taxon>
        <taxon>Viridiplantae</taxon>
        <taxon>Streptophyta</taxon>
        <taxon>Embryophyta</taxon>
        <taxon>Tracheophyta</taxon>
        <taxon>Spermatophyta</taxon>
        <taxon>Magnoliopsida</taxon>
        <taxon>Liliopsida</taxon>
        <taxon>Poales</taxon>
        <taxon>Poaceae</taxon>
        <taxon>BOP clade</taxon>
        <taxon>Pooideae</taxon>
        <taxon>Triticodae</taxon>
        <taxon>Triticeae</taxon>
        <taxon>Triticinae</taxon>
        <taxon>Triticum</taxon>
    </lineage>
</organism>
<proteinExistence type="predicted"/>
<protein>
    <recommendedName>
        <fullName evidence="3">Protein FAR1-RELATED SEQUENCE</fullName>
    </recommendedName>
</protein>
<sequence>MAAAGGDGFEFLADPVHRFPLLDLAAGGSLLRSEAKQAVVHTPAESSICDVGDAAPTPDSTTIFEHRLQWDGPVDAELRAIDGQGRSSAAWLDQENECLEKTFRRYVVPAVGSHFNSLGEAYVYYNLYSRDTGFGITYGKSRLNVERINACRRYYVAAPAREASENYEERRTKILAPVMKMNTPLELHASDMYTRAMFEKFGEIMYEAGQYKVEEAGALLAMCLPALDRLPLQSAMSTTCIFSSCNLMIMSLAAVLQGMRLSCRSVIEDTVYGRADGVSMADEGCEDESQVQSRSSTVEEVGTYDPENQSYAGGDNWSETGSYSELRTKVADGSISGVDDGLRINFDQNLYLKKLSRGSPFMMEFAAGEPCIHYLDEFSHHIVWGNTVTLYNHNVCRLRKIICSTTTPDRYYVCHMTETFATHGKRMYVSIPFSTGSLFPHMYVDHGELPITTGDRTTAVTTRFIKGVDKRATITKGWSDLFREAQMKKGKHMLSASNALPRDRA</sequence>
<name>M8AP24_TRIUA</name>
<accession>M8AP24</accession>
<gene>
    <name evidence="2" type="ORF">TRIUR3_26066</name>
</gene>
<reference evidence="2" key="1">
    <citation type="journal article" date="2013" name="Nature">
        <title>Draft genome of the wheat A-genome progenitor Triticum urartu.</title>
        <authorList>
            <person name="Ling H.Q."/>
            <person name="Zhao S."/>
            <person name="Liu D."/>
            <person name="Wang J."/>
            <person name="Sun H."/>
            <person name="Zhang C."/>
            <person name="Fan H."/>
            <person name="Li D."/>
            <person name="Dong L."/>
            <person name="Tao Y."/>
            <person name="Gao C."/>
            <person name="Wu H."/>
            <person name="Li Y."/>
            <person name="Cui Y."/>
            <person name="Guo X."/>
            <person name="Zheng S."/>
            <person name="Wang B."/>
            <person name="Yu K."/>
            <person name="Liang Q."/>
            <person name="Yang W."/>
            <person name="Lou X."/>
            <person name="Chen J."/>
            <person name="Feng M."/>
            <person name="Jian J."/>
            <person name="Zhang X."/>
            <person name="Luo G."/>
            <person name="Jiang Y."/>
            <person name="Liu J."/>
            <person name="Wang Z."/>
            <person name="Sha Y."/>
            <person name="Zhang B."/>
            <person name="Wu H."/>
            <person name="Tang D."/>
            <person name="Shen Q."/>
            <person name="Xue P."/>
            <person name="Zou S."/>
            <person name="Wang X."/>
            <person name="Liu X."/>
            <person name="Wang F."/>
            <person name="Yang Y."/>
            <person name="An X."/>
            <person name="Dong Z."/>
            <person name="Zhang K."/>
            <person name="Zhang X."/>
            <person name="Luo M.C."/>
            <person name="Dvorak J."/>
            <person name="Tong Y."/>
            <person name="Wang J."/>
            <person name="Yang H."/>
            <person name="Li Z."/>
            <person name="Wang D."/>
            <person name="Zhang A."/>
            <person name="Wang J."/>
        </authorList>
    </citation>
    <scope>NUCLEOTIDE SEQUENCE</scope>
</reference>
<dbReference type="OMA" id="LDQENEC"/>
<dbReference type="EMBL" id="KD026218">
    <property type="protein sequence ID" value="EMS66860.1"/>
    <property type="molecule type" value="Genomic_DNA"/>
</dbReference>